<reference evidence="2" key="1">
    <citation type="journal article" date="2020" name="Stud. Mycol.">
        <title>101 Dothideomycetes genomes: a test case for predicting lifestyles and emergence of pathogens.</title>
        <authorList>
            <person name="Haridas S."/>
            <person name="Albert R."/>
            <person name="Binder M."/>
            <person name="Bloem J."/>
            <person name="Labutti K."/>
            <person name="Salamov A."/>
            <person name="Andreopoulos B."/>
            <person name="Baker S."/>
            <person name="Barry K."/>
            <person name="Bills G."/>
            <person name="Bluhm B."/>
            <person name="Cannon C."/>
            <person name="Castanera R."/>
            <person name="Culley D."/>
            <person name="Daum C."/>
            <person name="Ezra D."/>
            <person name="Gonzalez J."/>
            <person name="Henrissat B."/>
            <person name="Kuo A."/>
            <person name="Liang C."/>
            <person name="Lipzen A."/>
            <person name="Lutzoni F."/>
            <person name="Magnuson J."/>
            <person name="Mondo S."/>
            <person name="Nolan M."/>
            <person name="Ohm R."/>
            <person name="Pangilinan J."/>
            <person name="Park H.-J."/>
            <person name="Ramirez L."/>
            <person name="Alfaro M."/>
            <person name="Sun H."/>
            <person name="Tritt A."/>
            <person name="Yoshinaga Y."/>
            <person name="Zwiers L.-H."/>
            <person name="Turgeon B."/>
            <person name="Goodwin S."/>
            <person name="Spatafora J."/>
            <person name="Crous P."/>
            <person name="Grigoriev I."/>
        </authorList>
    </citation>
    <scope>NUCLEOTIDE SEQUENCE</scope>
    <source>
        <strain evidence="2">CBS 109.77</strain>
    </source>
</reference>
<dbReference type="OrthoDB" id="655030at2759"/>
<evidence type="ECO:0000313" key="2">
    <source>
        <dbReference type="EMBL" id="KAF2789458.1"/>
    </source>
</evidence>
<evidence type="ECO:0000256" key="1">
    <source>
        <dbReference type="SAM" id="Phobius"/>
    </source>
</evidence>
<dbReference type="InterPro" id="IPR036188">
    <property type="entry name" value="FAD/NAD-bd_sf"/>
</dbReference>
<organism evidence="2 3">
    <name type="scientific">Melanomma pulvis-pyrius CBS 109.77</name>
    <dbReference type="NCBI Taxonomy" id="1314802"/>
    <lineage>
        <taxon>Eukaryota</taxon>
        <taxon>Fungi</taxon>
        <taxon>Dikarya</taxon>
        <taxon>Ascomycota</taxon>
        <taxon>Pezizomycotina</taxon>
        <taxon>Dothideomycetes</taxon>
        <taxon>Pleosporomycetidae</taxon>
        <taxon>Pleosporales</taxon>
        <taxon>Melanommataceae</taxon>
        <taxon>Melanomma</taxon>
    </lineage>
</organism>
<evidence type="ECO:0008006" key="4">
    <source>
        <dbReference type="Google" id="ProtNLM"/>
    </source>
</evidence>
<proteinExistence type="predicted"/>
<accession>A0A6A6WZU1</accession>
<protein>
    <recommendedName>
        <fullName evidence="4">FAD dependent oxidoreductase domain-containing protein</fullName>
    </recommendedName>
</protein>
<sequence>MYTTPHFLCGKTIIISGAGIAGLYFAVALHKQWQSLPPGTNPPPTLKIFERDTPDAVDARGGYSLSLRSDSPSHGIQTLQKMGILDDIIDVAVPLPKDGKGSAGIWDGDM</sequence>
<dbReference type="SUPFAM" id="SSF51905">
    <property type="entry name" value="FAD/NAD(P)-binding domain"/>
    <property type="match status" value="1"/>
</dbReference>
<dbReference type="Gene3D" id="3.50.50.60">
    <property type="entry name" value="FAD/NAD(P)-binding domain"/>
    <property type="match status" value="1"/>
</dbReference>
<gene>
    <name evidence="2" type="ORF">K505DRAFT_341258</name>
</gene>
<name>A0A6A6WZU1_9PLEO</name>
<keyword evidence="1" id="KW-0472">Membrane</keyword>
<feature type="transmembrane region" description="Helical" evidence="1">
    <location>
        <begin position="12"/>
        <end position="29"/>
    </location>
</feature>
<dbReference type="AlphaFoldDB" id="A0A6A6WZU1"/>
<keyword evidence="3" id="KW-1185">Reference proteome</keyword>
<dbReference type="Proteomes" id="UP000799757">
    <property type="component" value="Unassembled WGS sequence"/>
</dbReference>
<dbReference type="EMBL" id="MU002136">
    <property type="protein sequence ID" value="KAF2789458.1"/>
    <property type="molecule type" value="Genomic_DNA"/>
</dbReference>
<evidence type="ECO:0000313" key="3">
    <source>
        <dbReference type="Proteomes" id="UP000799757"/>
    </source>
</evidence>
<keyword evidence="1" id="KW-0812">Transmembrane</keyword>
<keyword evidence="1" id="KW-1133">Transmembrane helix</keyword>